<comment type="caution">
    <text evidence="7">The sequence shown here is derived from an EMBL/GenBank/DDBJ whole genome shotgun (WGS) entry which is preliminary data.</text>
</comment>
<keyword evidence="5 6" id="KW-0472">Membrane</keyword>
<organism evidence="7 8">
    <name type="scientific">Salipiger aestuarii</name>
    <dbReference type="NCBI Taxonomy" id="568098"/>
    <lineage>
        <taxon>Bacteria</taxon>
        <taxon>Pseudomonadati</taxon>
        <taxon>Pseudomonadota</taxon>
        <taxon>Alphaproteobacteria</taxon>
        <taxon>Rhodobacterales</taxon>
        <taxon>Roseobacteraceae</taxon>
        <taxon>Salipiger</taxon>
    </lineage>
</organism>
<feature type="transmembrane region" description="Helical" evidence="6">
    <location>
        <begin position="191"/>
        <end position="211"/>
    </location>
</feature>
<evidence type="ECO:0000256" key="6">
    <source>
        <dbReference type="SAM" id="Phobius"/>
    </source>
</evidence>
<evidence type="ECO:0000313" key="7">
    <source>
        <dbReference type="EMBL" id="RAK19621.1"/>
    </source>
</evidence>
<accession>A0A327YGJ8</accession>
<keyword evidence="3 6" id="KW-0812">Transmembrane</keyword>
<keyword evidence="4 6" id="KW-1133">Transmembrane helix</keyword>
<feature type="transmembrane region" description="Helical" evidence="6">
    <location>
        <begin position="39"/>
        <end position="67"/>
    </location>
</feature>
<feature type="transmembrane region" description="Helical" evidence="6">
    <location>
        <begin position="223"/>
        <end position="245"/>
    </location>
</feature>
<dbReference type="InterPro" id="IPR017039">
    <property type="entry name" value="Virul_fac_BrkB"/>
</dbReference>
<name>A0A327YGJ8_9RHOB</name>
<evidence type="ECO:0000256" key="3">
    <source>
        <dbReference type="ARBA" id="ARBA00022692"/>
    </source>
</evidence>
<dbReference type="OrthoDB" id="9781030at2"/>
<protein>
    <submittedName>
        <fullName evidence="7">Membrane protein</fullName>
    </submittedName>
</protein>
<dbReference type="Proteomes" id="UP000249165">
    <property type="component" value="Unassembled WGS sequence"/>
</dbReference>
<gene>
    <name evidence="7" type="ORF">ATI53_10083</name>
</gene>
<dbReference type="PIRSF" id="PIRSF035875">
    <property type="entry name" value="RNase_BN"/>
    <property type="match status" value="1"/>
</dbReference>
<evidence type="ECO:0000256" key="4">
    <source>
        <dbReference type="ARBA" id="ARBA00022989"/>
    </source>
</evidence>
<evidence type="ECO:0000256" key="2">
    <source>
        <dbReference type="ARBA" id="ARBA00022475"/>
    </source>
</evidence>
<feature type="transmembrane region" description="Helical" evidence="6">
    <location>
        <begin position="257"/>
        <end position="279"/>
    </location>
</feature>
<keyword evidence="2" id="KW-1003">Cell membrane</keyword>
<evidence type="ECO:0000256" key="5">
    <source>
        <dbReference type="ARBA" id="ARBA00023136"/>
    </source>
</evidence>
<dbReference type="Pfam" id="PF03631">
    <property type="entry name" value="Virul_fac_BrkB"/>
    <property type="match status" value="1"/>
</dbReference>
<sequence length="295" mass="31057">MTATPETTQADHPAELRRGDFKTAALEVWRAISRDKLSLIAAGIAFFGLLALFPAITALMAIAGLFLTPGDVTAQITQVSQMMPQSAAEIVIEQAKGVAGSDQGGLGIAAALGIVIALYSASAGVSNLIQGLNVCYGTHETRNFVKLKAVTMMMTLLMILGLVIALAVVLVLPGVLAVVNLGGAVEATVSVLRWILLLGLTVAGIGLIYHFGPDRAPANWRWITPGALIACFLWVAASFGFSLYAENFGSYQETFGSLAGVIILLFWLWISAFIVLLGARINAALEARTLADPQS</sequence>
<reference evidence="7 8" key="1">
    <citation type="submission" date="2018-06" db="EMBL/GenBank/DDBJ databases">
        <title>Genomic Encyclopedia of Archaeal and Bacterial Type Strains, Phase II (KMG-II): from individual species to whole genera.</title>
        <authorList>
            <person name="Goeker M."/>
        </authorList>
    </citation>
    <scope>NUCLEOTIDE SEQUENCE [LARGE SCALE GENOMIC DNA]</scope>
    <source>
        <strain evidence="7 8">DSM 22011</strain>
    </source>
</reference>
<proteinExistence type="predicted"/>
<keyword evidence="8" id="KW-1185">Reference proteome</keyword>
<feature type="transmembrane region" description="Helical" evidence="6">
    <location>
        <begin position="150"/>
        <end position="179"/>
    </location>
</feature>
<dbReference type="PANTHER" id="PTHR30213">
    <property type="entry name" value="INNER MEMBRANE PROTEIN YHJD"/>
    <property type="match status" value="1"/>
</dbReference>
<dbReference type="PANTHER" id="PTHR30213:SF0">
    <property type="entry name" value="UPF0761 MEMBRANE PROTEIN YIHY"/>
    <property type="match status" value="1"/>
</dbReference>
<dbReference type="GO" id="GO:0005886">
    <property type="term" value="C:plasma membrane"/>
    <property type="evidence" value="ECO:0007669"/>
    <property type="project" value="UniProtKB-SubCell"/>
</dbReference>
<comment type="subcellular location">
    <subcellularLocation>
        <location evidence="1">Cell membrane</location>
        <topology evidence="1">Multi-pass membrane protein</topology>
    </subcellularLocation>
</comment>
<evidence type="ECO:0000313" key="8">
    <source>
        <dbReference type="Proteomes" id="UP000249165"/>
    </source>
</evidence>
<dbReference type="AlphaFoldDB" id="A0A327YGJ8"/>
<dbReference type="NCBIfam" id="TIGR00765">
    <property type="entry name" value="yihY_not_rbn"/>
    <property type="match status" value="1"/>
</dbReference>
<dbReference type="RefSeq" id="WP_111549960.1">
    <property type="nucleotide sequence ID" value="NZ_LIQE01000005.1"/>
</dbReference>
<feature type="transmembrane region" description="Helical" evidence="6">
    <location>
        <begin position="106"/>
        <end position="129"/>
    </location>
</feature>
<evidence type="ECO:0000256" key="1">
    <source>
        <dbReference type="ARBA" id="ARBA00004651"/>
    </source>
</evidence>
<dbReference type="EMBL" id="QLMG01000008">
    <property type="protein sequence ID" value="RAK19621.1"/>
    <property type="molecule type" value="Genomic_DNA"/>
</dbReference>